<reference evidence="1 2" key="1">
    <citation type="submission" date="2020-06" db="EMBL/GenBank/DDBJ databases">
        <title>Schlegella sp. ID0723 isolated from air conditioner.</title>
        <authorList>
            <person name="Kim D.Y."/>
            <person name="Kim D.-U."/>
        </authorList>
    </citation>
    <scope>NUCLEOTIDE SEQUENCE [LARGE SCALE GENOMIC DNA]</scope>
    <source>
        <strain evidence="1 2">ID0723</strain>
    </source>
</reference>
<dbReference type="EMBL" id="JABWMJ010000003">
    <property type="protein sequence ID" value="NUZ05707.1"/>
    <property type="molecule type" value="Genomic_DNA"/>
</dbReference>
<evidence type="ECO:0008006" key="3">
    <source>
        <dbReference type="Google" id="ProtNLM"/>
    </source>
</evidence>
<dbReference type="Proteomes" id="UP000529637">
    <property type="component" value="Unassembled WGS sequence"/>
</dbReference>
<dbReference type="RefSeq" id="WP_176067921.1">
    <property type="nucleotide sequence ID" value="NZ_JABWMJ010000003.1"/>
</dbReference>
<organism evidence="1 2">
    <name type="scientific">Piscinibacter koreensis</name>
    <dbReference type="NCBI Taxonomy" id="2742824"/>
    <lineage>
        <taxon>Bacteria</taxon>
        <taxon>Pseudomonadati</taxon>
        <taxon>Pseudomonadota</taxon>
        <taxon>Betaproteobacteria</taxon>
        <taxon>Burkholderiales</taxon>
        <taxon>Sphaerotilaceae</taxon>
        <taxon>Piscinibacter</taxon>
    </lineage>
</organism>
<comment type="caution">
    <text evidence="1">The sequence shown here is derived from an EMBL/GenBank/DDBJ whole genome shotgun (WGS) entry which is preliminary data.</text>
</comment>
<accession>A0A7Y6NMB3</accession>
<gene>
    <name evidence="1" type="ORF">HQN59_08015</name>
</gene>
<sequence length="198" mass="21611">MPSRLTEEIAASAARLVVEEGLDYGAAKRRAARDLGANPRSSELPGNDAVEDDVREYIALFCADTQPAELAELRRIAIRWMERLERFRPHLTGAVWRGTATRRNDIHIDLFCDDSKAAELALLDLDVDYEVGSTTGPNGRTLDVLSVATTSRELGMRVVVLFTILDYDDLRGALKLDAGGRSLRGDLAGARALAADDA</sequence>
<evidence type="ECO:0000313" key="1">
    <source>
        <dbReference type="EMBL" id="NUZ05707.1"/>
    </source>
</evidence>
<proteinExistence type="predicted"/>
<dbReference type="AlphaFoldDB" id="A0A7Y6NMB3"/>
<evidence type="ECO:0000313" key="2">
    <source>
        <dbReference type="Proteomes" id="UP000529637"/>
    </source>
</evidence>
<protein>
    <recommendedName>
        <fullName evidence="3">Nucleotidyltransferase</fullName>
    </recommendedName>
</protein>
<name>A0A7Y6NMB3_9BURK</name>
<keyword evidence="2" id="KW-1185">Reference proteome</keyword>